<dbReference type="PANTHER" id="PTHR43562:SF3">
    <property type="entry name" value="SODIUM ION_PROTON EXCHANGER (EUROFUNG)"/>
    <property type="match status" value="1"/>
</dbReference>
<feature type="transmembrane region" description="Helical" evidence="10">
    <location>
        <begin position="83"/>
        <end position="103"/>
    </location>
</feature>
<dbReference type="AlphaFoldDB" id="A0A1D3L478"/>
<dbReference type="Proteomes" id="UP000094707">
    <property type="component" value="Chromosome I"/>
</dbReference>
<dbReference type="EMBL" id="LT607756">
    <property type="protein sequence ID" value="SCG86319.1"/>
    <property type="molecule type" value="Genomic_DNA"/>
</dbReference>
<evidence type="ECO:0000256" key="6">
    <source>
        <dbReference type="ARBA" id="ARBA00023053"/>
    </source>
</evidence>
<reference evidence="12 13" key="1">
    <citation type="submission" date="2016-08" db="EMBL/GenBank/DDBJ databases">
        <authorList>
            <person name="Seilhamer J.J."/>
        </authorList>
    </citation>
    <scope>NUCLEOTIDE SEQUENCE [LARGE SCALE GENOMIC DNA]</scope>
    <source>
        <strain evidence="12">Buetzberg</strain>
    </source>
</reference>
<feature type="transmembrane region" description="Helical" evidence="10">
    <location>
        <begin position="29"/>
        <end position="50"/>
    </location>
</feature>
<dbReference type="GO" id="GO:0015297">
    <property type="term" value="F:antiporter activity"/>
    <property type="evidence" value="ECO:0007669"/>
    <property type="project" value="UniProtKB-KW"/>
</dbReference>
<feature type="transmembrane region" description="Helical" evidence="10">
    <location>
        <begin position="238"/>
        <end position="255"/>
    </location>
</feature>
<evidence type="ECO:0000256" key="2">
    <source>
        <dbReference type="ARBA" id="ARBA00022448"/>
    </source>
</evidence>
<dbReference type="GO" id="GO:0016020">
    <property type="term" value="C:membrane"/>
    <property type="evidence" value="ECO:0007669"/>
    <property type="project" value="UniProtKB-SubCell"/>
</dbReference>
<keyword evidence="7" id="KW-0406">Ion transport</keyword>
<dbReference type="GO" id="GO:0006814">
    <property type="term" value="P:sodium ion transport"/>
    <property type="evidence" value="ECO:0007669"/>
    <property type="project" value="UniProtKB-KW"/>
</dbReference>
<dbReference type="PANTHER" id="PTHR43562">
    <property type="entry name" value="NAPA-TYPE SODIUM/HYDROGEN ANTIPORTER"/>
    <property type="match status" value="1"/>
</dbReference>
<evidence type="ECO:0000256" key="8">
    <source>
        <dbReference type="ARBA" id="ARBA00023136"/>
    </source>
</evidence>
<dbReference type="KEGG" id="mcub:MCBB_1764"/>
<dbReference type="STRING" id="118062.MCBB_1764"/>
<keyword evidence="6" id="KW-0915">Sodium</keyword>
<keyword evidence="3" id="KW-0050">Antiport</keyword>
<keyword evidence="13" id="KW-1185">Reference proteome</keyword>
<feature type="transmembrane region" description="Helical" evidence="10">
    <location>
        <begin position="146"/>
        <end position="165"/>
    </location>
</feature>
<dbReference type="OrthoDB" id="71361at2157"/>
<gene>
    <name evidence="12" type="ORF">MCBB_1764</name>
</gene>
<organism evidence="12 13">
    <name type="scientific">Methanobacterium congolense</name>
    <dbReference type="NCBI Taxonomy" id="118062"/>
    <lineage>
        <taxon>Archaea</taxon>
        <taxon>Methanobacteriati</taxon>
        <taxon>Methanobacteriota</taxon>
        <taxon>Methanomada group</taxon>
        <taxon>Methanobacteria</taxon>
        <taxon>Methanobacteriales</taxon>
        <taxon>Methanobacteriaceae</taxon>
        <taxon>Methanobacterium</taxon>
    </lineage>
</organism>
<feature type="domain" description="Cation/H+ exchanger transmembrane" evidence="11">
    <location>
        <begin position="46"/>
        <end position="395"/>
    </location>
</feature>
<feature type="transmembrane region" description="Helical" evidence="10">
    <location>
        <begin position="57"/>
        <end position="77"/>
    </location>
</feature>
<protein>
    <submittedName>
        <fullName evidence="12">Putative Na(+)/H(+) antiporter 3</fullName>
    </submittedName>
</protein>
<feature type="transmembrane region" description="Helical" evidence="10">
    <location>
        <begin position="115"/>
        <end position="140"/>
    </location>
</feature>
<evidence type="ECO:0000256" key="1">
    <source>
        <dbReference type="ARBA" id="ARBA00004141"/>
    </source>
</evidence>
<evidence type="ECO:0000256" key="9">
    <source>
        <dbReference type="ARBA" id="ARBA00023201"/>
    </source>
</evidence>
<evidence type="ECO:0000256" key="7">
    <source>
        <dbReference type="ARBA" id="ARBA00023065"/>
    </source>
</evidence>
<keyword evidence="2" id="KW-0813">Transport</keyword>
<feature type="transmembrane region" description="Helical" evidence="10">
    <location>
        <begin position="313"/>
        <end position="340"/>
    </location>
</feature>
<dbReference type="InterPro" id="IPR038770">
    <property type="entry name" value="Na+/solute_symporter_sf"/>
</dbReference>
<keyword evidence="5 10" id="KW-1133">Transmembrane helix</keyword>
<evidence type="ECO:0000256" key="4">
    <source>
        <dbReference type="ARBA" id="ARBA00022692"/>
    </source>
</evidence>
<feature type="transmembrane region" description="Helical" evidence="10">
    <location>
        <begin position="352"/>
        <end position="372"/>
    </location>
</feature>
<sequence length="420" mass="46300">MEFTFNCQRYIFYPLDDDSYRKTFANKEVGGVIITADFYPLILGILILVSSLISLRAGISVAIVEIILGVIFGNLGFIKPESWMLYIAGFGGILLTFLAGTEIDMDLMGRKLKESFLIGFVSFFVPFLGVLASTYCLAGWNLTASLIAATALSETSIAVVYSVLVETSLCKSETGKLLMVATFITNMGTAIVLSVLFMRPTVYTLLFYVISILAIFLASKYSLLIFENPKIKDKVVEAEIKYIFLLLLVFIFFASLGGGQAILPAFLLGLFMSRHFQENSQSREVKTRLKTVAFAIITPIFFIVGGMKVSIPFIIAAAGIFIVIFLSRQISKFIGVYFVAKRFLDDGQMYTTLMMSTGLTFGLVACLFGLNAGLIDQATYSVLTGVLVLSAVLPSFVAQRWFLPIHSEDHVAEKVNKNNK</sequence>
<dbReference type="InterPro" id="IPR006153">
    <property type="entry name" value="Cation/H_exchanger_TM"/>
</dbReference>
<evidence type="ECO:0000313" key="13">
    <source>
        <dbReference type="Proteomes" id="UP000094707"/>
    </source>
</evidence>
<evidence type="ECO:0000313" key="12">
    <source>
        <dbReference type="EMBL" id="SCG86319.1"/>
    </source>
</evidence>
<feature type="transmembrane region" description="Helical" evidence="10">
    <location>
        <begin position="378"/>
        <end position="398"/>
    </location>
</feature>
<accession>A0A1D3L478</accession>
<name>A0A1D3L478_9EURY</name>
<dbReference type="Pfam" id="PF00999">
    <property type="entry name" value="Na_H_Exchanger"/>
    <property type="match status" value="1"/>
</dbReference>
<dbReference type="Gene3D" id="1.20.1530.20">
    <property type="match status" value="1"/>
</dbReference>
<comment type="subcellular location">
    <subcellularLocation>
        <location evidence="1">Membrane</location>
        <topology evidence="1">Multi-pass membrane protein</topology>
    </subcellularLocation>
</comment>
<proteinExistence type="predicted"/>
<dbReference type="PATRIC" id="fig|129848.4.peg.1806"/>
<evidence type="ECO:0000256" key="3">
    <source>
        <dbReference type="ARBA" id="ARBA00022449"/>
    </source>
</evidence>
<evidence type="ECO:0000256" key="5">
    <source>
        <dbReference type="ARBA" id="ARBA00022989"/>
    </source>
</evidence>
<feature type="transmembrane region" description="Helical" evidence="10">
    <location>
        <begin position="205"/>
        <end position="226"/>
    </location>
</feature>
<evidence type="ECO:0000259" key="11">
    <source>
        <dbReference type="Pfam" id="PF00999"/>
    </source>
</evidence>
<dbReference type="GO" id="GO:1902600">
    <property type="term" value="P:proton transmembrane transport"/>
    <property type="evidence" value="ECO:0007669"/>
    <property type="project" value="InterPro"/>
</dbReference>
<keyword evidence="9" id="KW-0739">Sodium transport</keyword>
<keyword evidence="4 10" id="KW-0812">Transmembrane</keyword>
<keyword evidence="8 10" id="KW-0472">Membrane</keyword>
<feature type="transmembrane region" description="Helical" evidence="10">
    <location>
        <begin position="177"/>
        <end position="199"/>
    </location>
</feature>
<evidence type="ECO:0000256" key="10">
    <source>
        <dbReference type="SAM" id="Phobius"/>
    </source>
</evidence>